<dbReference type="InterPro" id="IPR050669">
    <property type="entry name" value="Hemerythrin"/>
</dbReference>
<dbReference type="GO" id="GO:0005344">
    <property type="term" value="F:oxygen carrier activity"/>
    <property type="evidence" value="ECO:0007669"/>
    <property type="project" value="UniProtKB-KW"/>
</dbReference>
<name>A0A8J7LW76_9BACT</name>
<protein>
    <submittedName>
        <fullName evidence="6">Hemerythrin family protein</fullName>
    </submittedName>
</protein>
<keyword evidence="2" id="KW-0561">Oxygen transport</keyword>
<keyword evidence="4" id="KW-0408">Iron</keyword>
<dbReference type="PROSITE" id="PS00550">
    <property type="entry name" value="HEMERYTHRINS"/>
    <property type="match status" value="1"/>
</dbReference>
<dbReference type="NCBIfam" id="TIGR02481">
    <property type="entry name" value="hemeryth_dom"/>
    <property type="match status" value="1"/>
</dbReference>
<comment type="caution">
    <text evidence="6">The sequence shown here is derived from an EMBL/GenBank/DDBJ whole genome shotgun (WGS) entry which is preliminary data.</text>
</comment>
<sequence length="144" mass="17028">MSLIAWDDGFLLGVPEFDEHHRHLVGLLNRTYDCFIERQSPDKAETIVNELIDYATYHFNCEERWMVKIGYPGRLDHAKEHQRYIRRIAEIQQDVLSGKKSVTLEMLVFLKNWLTDHILKTDVDYRDFYRKNGEGKGIDIDLGE</sequence>
<dbReference type="CDD" id="cd12107">
    <property type="entry name" value="Hemerythrin"/>
    <property type="match status" value="1"/>
</dbReference>
<evidence type="ECO:0000256" key="3">
    <source>
        <dbReference type="ARBA" id="ARBA00022723"/>
    </source>
</evidence>
<feature type="domain" description="Hemerythrin-like" evidence="5">
    <location>
        <begin position="14"/>
        <end position="122"/>
    </location>
</feature>
<evidence type="ECO:0000256" key="1">
    <source>
        <dbReference type="ARBA" id="ARBA00010587"/>
    </source>
</evidence>
<dbReference type="InterPro" id="IPR012827">
    <property type="entry name" value="Hemerythrin_metal-bd"/>
</dbReference>
<dbReference type="Proteomes" id="UP000636888">
    <property type="component" value="Unassembled WGS sequence"/>
</dbReference>
<reference evidence="6" key="1">
    <citation type="submission" date="2020-12" db="EMBL/GenBank/DDBJ databases">
        <title>Geomonas sp. Red875, isolated from river sediment.</title>
        <authorList>
            <person name="Xu Z."/>
            <person name="Zhang Z."/>
            <person name="Masuda Y."/>
            <person name="Itoh H."/>
            <person name="Senoo K."/>
        </authorList>
    </citation>
    <scope>NUCLEOTIDE SEQUENCE</scope>
    <source>
        <strain evidence="6">Red875</strain>
    </source>
</reference>
<dbReference type="AlphaFoldDB" id="A0A8J7LW76"/>
<dbReference type="InterPro" id="IPR016131">
    <property type="entry name" value="Haemerythrin_Fe_BS"/>
</dbReference>
<evidence type="ECO:0000313" key="7">
    <source>
        <dbReference type="Proteomes" id="UP000636888"/>
    </source>
</evidence>
<dbReference type="InterPro" id="IPR035938">
    <property type="entry name" value="Hemerythrin-like_sf"/>
</dbReference>
<evidence type="ECO:0000259" key="5">
    <source>
        <dbReference type="Pfam" id="PF01814"/>
    </source>
</evidence>
<dbReference type="EMBL" id="JAEMHM010000009">
    <property type="protein sequence ID" value="MBJ6725485.1"/>
    <property type="molecule type" value="Genomic_DNA"/>
</dbReference>
<dbReference type="RefSeq" id="WP_199384376.1">
    <property type="nucleotide sequence ID" value="NZ_JAEMHM010000009.1"/>
</dbReference>
<accession>A0A8J7LW76</accession>
<gene>
    <name evidence="6" type="ORF">JFN93_12265</name>
</gene>
<keyword evidence="3" id="KW-0479">Metal-binding</keyword>
<evidence type="ECO:0000256" key="4">
    <source>
        <dbReference type="ARBA" id="ARBA00023004"/>
    </source>
</evidence>
<dbReference type="InterPro" id="IPR012312">
    <property type="entry name" value="Hemerythrin-like"/>
</dbReference>
<dbReference type="NCBIfam" id="NF033749">
    <property type="entry name" value="bact_hemeryth"/>
    <property type="match status" value="1"/>
</dbReference>
<dbReference type="Pfam" id="PF01814">
    <property type="entry name" value="Hemerythrin"/>
    <property type="match status" value="1"/>
</dbReference>
<evidence type="ECO:0000256" key="2">
    <source>
        <dbReference type="ARBA" id="ARBA00022621"/>
    </source>
</evidence>
<dbReference type="PANTHER" id="PTHR37164:SF1">
    <property type="entry name" value="BACTERIOHEMERYTHRIN"/>
    <property type="match status" value="1"/>
</dbReference>
<comment type="similarity">
    <text evidence="1">Belongs to the hemerythrin family.</text>
</comment>
<proteinExistence type="inferred from homology"/>
<keyword evidence="2" id="KW-0813">Transport</keyword>
<keyword evidence="7" id="KW-1185">Reference proteome</keyword>
<dbReference type="Gene3D" id="1.20.120.50">
    <property type="entry name" value="Hemerythrin-like"/>
    <property type="match status" value="1"/>
</dbReference>
<organism evidence="6 7">
    <name type="scientific">Geomesophilobacter sediminis</name>
    <dbReference type="NCBI Taxonomy" id="2798584"/>
    <lineage>
        <taxon>Bacteria</taxon>
        <taxon>Pseudomonadati</taxon>
        <taxon>Thermodesulfobacteriota</taxon>
        <taxon>Desulfuromonadia</taxon>
        <taxon>Geobacterales</taxon>
        <taxon>Geobacteraceae</taxon>
        <taxon>Geomesophilobacter</taxon>
    </lineage>
</organism>
<dbReference type="PANTHER" id="PTHR37164">
    <property type="entry name" value="BACTERIOHEMERYTHRIN"/>
    <property type="match status" value="1"/>
</dbReference>
<dbReference type="SUPFAM" id="SSF47188">
    <property type="entry name" value="Hemerythrin-like"/>
    <property type="match status" value="1"/>
</dbReference>
<dbReference type="GO" id="GO:0046872">
    <property type="term" value="F:metal ion binding"/>
    <property type="evidence" value="ECO:0007669"/>
    <property type="project" value="UniProtKB-KW"/>
</dbReference>
<evidence type="ECO:0000313" key="6">
    <source>
        <dbReference type="EMBL" id="MBJ6725485.1"/>
    </source>
</evidence>